<evidence type="ECO:0000313" key="2">
    <source>
        <dbReference type="Proteomes" id="UP000280455"/>
    </source>
</evidence>
<protein>
    <recommendedName>
        <fullName evidence="3">Phosphohydrolase</fullName>
    </recommendedName>
</protein>
<evidence type="ECO:0008006" key="3">
    <source>
        <dbReference type="Google" id="ProtNLM"/>
    </source>
</evidence>
<reference evidence="1 2" key="1">
    <citation type="submission" date="2018-03" db="EMBL/GenBank/DDBJ databases">
        <title>Diversity of phytobeneficial traits revealed by whole-genome analysis of worldwide-isolated phenazine-producing Pseudomonas spp.</title>
        <authorList>
            <person name="Biessy A."/>
            <person name="Novinscak A."/>
            <person name="Blom J."/>
            <person name="Leger G."/>
            <person name="Thomashow L.S."/>
            <person name="Cazorla F.M."/>
            <person name="Josic D."/>
            <person name="Filion M."/>
        </authorList>
    </citation>
    <scope>NUCLEOTIDE SEQUENCE [LARGE SCALE GENOMIC DNA]</scope>
    <source>
        <strain evidence="1 2">ChPhzS24</strain>
    </source>
</reference>
<dbReference type="EMBL" id="CP027750">
    <property type="protein sequence ID" value="AZE30899.1"/>
    <property type="molecule type" value="Genomic_DNA"/>
</dbReference>
<dbReference type="SUPFAM" id="SSF109604">
    <property type="entry name" value="HD-domain/PDEase-like"/>
    <property type="match status" value="1"/>
</dbReference>
<evidence type="ECO:0000313" key="1">
    <source>
        <dbReference type="EMBL" id="AZE30899.1"/>
    </source>
</evidence>
<name>A0AAD0ZKR1_9PSED</name>
<dbReference type="RefSeq" id="WP_009049919.1">
    <property type="nucleotide sequence ID" value="NZ_CP027749.1"/>
</dbReference>
<sequence length="179" mass="20333">MDVVLECPLTEQILASYATVIGKDLPGYRNHIYRVLSFYTALNPQDRPLSSAVQIAAAFHDLGIWTHGTLDYLAPSIQLARAFLAERGESLLDEQVSALIEQHHKLRPYRQAHAASVEAFRQADTIDVSLGLLSFGLPRPFIRKVQARYPDQGFHWMLARASARQLLRTPLRPLPMFRW</sequence>
<gene>
    <name evidence="1" type="ORF">C4K07_4122</name>
</gene>
<accession>A0AAD0ZKR1</accession>
<dbReference type="AlphaFoldDB" id="A0AAD0ZKR1"/>
<dbReference type="Gene3D" id="1.10.3210.10">
    <property type="entry name" value="Hypothetical protein af1432"/>
    <property type="match status" value="1"/>
</dbReference>
<dbReference type="Proteomes" id="UP000280455">
    <property type="component" value="Chromosome"/>
</dbReference>
<organism evidence="1 2">
    <name type="scientific">Pseudomonas chlororaphis subsp. aureofaciens</name>
    <dbReference type="NCBI Taxonomy" id="587851"/>
    <lineage>
        <taxon>Bacteria</taxon>
        <taxon>Pseudomonadati</taxon>
        <taxon>Pseudomonadota</taxon>
        <taxon>Gammaproteobacteria</taxon>
        <taxon>Pseudomonadales</taxon>
        <taxon>Pseudomonadaceae</taxon>
        <taxon>Pseudomonas</taxon>
    </lineage>
</organism>
<proteinExistence type="predicted"/>